<name>E5A7B2_LEPMJ</name>
<gene>
    <name evidence="1" type="ORF">LEMA_uP087460.1</name>
</gene>
<sequence>MTPWALSGAHSAKCECESAADRVNDVLKLTLGLQASISSSPKNDSNFLPSIQYYQSSHKRLFYTAHIMRSKK</sequence>
<dbReference type="InParanoid" id="E5A7B2"/>
<dbReference type="Proteomes" id="UP000002668">
    <property type="component" value="Genome"/>
</dbReference>
<dbReference type="GeneID" id="13289244"/>
<dbReference type="VEuPathDB" id="FungiDB:LEMA_uP087460.1"/>
<evidence type="ECO:0000313" key="1">
    <source>
        <dbReference type="EMBL" id="CBX99507.1"/>
    </source>
</evidence>
<keyword evidence="2" id="KW-1185">Reference proteome</keyword>
<organism evidence="1 2">
    <name type="scientific">Leptosphaeria maculans (strain JN3 / isolate v23.1.3 / race Av1-4-5-6-7-8)</name>
    <name type="common">Blackleg fungus</name>
    <name type="synonym">Phoma lingam</name>
    <dbReference type="NCBI Taxonomy" id="985895"/>
    <lineage>
        <taxon>Eukaryota</taxon>
        <taxon>Fungi</taxon>
        <taxon>Dikarya</taxon>
        <taxon>Ascomycota</taxon>
        <taxon>Pezizomycotina</taxon>
        <taxon>Dothideomycetes</taxon>
        <taxon>Pleosporomycetidae</taxon>
        <taxon>Pleosporales</taxon>
        <taxon>Pleosporineae</taxon>
        <taxon>Leptosphaeriaceae</taxon>
        <taxon>Plenodomus</taxon>
        <taxon>Plenodomus lingam/Leptosphaeria maculans species complex</taxon>
    </lineage>
</organism>
<evidence type="ECO:0000313" key="2">
    <source>
        <dbReference type="Proteomes" id="UP000002668"/>
    </source>
</evidence>
<proteinExistence type="predicted"/>
<protein>
    <submittedName>
        <fullName evidence="1">Uncharacterized protein</fullName>
    </submittedName>
</protein>
<accession>E5A7B2</accession>
<dbReference type="EMBL" id="FP929136">
    <property type="protein sequence ID" value="CBX99507.1"/>
    <property type="molecule type" value="Genomic_DNA"/>
</dbReference>
<reference evidence="2" key="1">
    <citation type="journal article" date="2011" name="Nat. Commun.">
        <title>Effector diversification within compartments of the Leptosphaeria maculans genome affected by Repeat-Induced Point mutations.</title>
        <authorList>
            <person name="Rouxel T."/>
            <person name="Grandaubert J."/>
            <person name="Hane J.K."/>
            <person name="Hoede C."/>
            <person name="van de Wouw A.P."/>
            <person name="Couloux A."/>
            <person name="Dominguez V."/>
            <person name="Anthouard V."/>
            <person name="Bally P."/>
            <person name="Bourras S."/>
            <person name="Cozijnsen A.J."/>
            <person name="Ciuffetti L.M."/>
            <person name="Degrave A."/>
            <person name="Dilmaghani A."/>
            <person name="Duret L."/>
            <person name="Fudal I."/>
            <person name="Goodwin S.B."/>
            <person name="Gout L."/>
            <person name="Glaser N."/>
            <person name="Linglin J."/>
            <person name="Kema G.H.J."/>
            <person name="Lapalu N."/>
            <person name="Lawrence C.B."/>
            <person name="May K."/>
            <person name="Meyer M."/>
            <person name="Ollivier B."/>
            <person name="Poulain J."/>
            <person name="Schoch C.L."/>
            <person name="Simon A."/>
            <person name="Spatafora J.W."/>
            <person name="Stachowiak A."/>
            <person name="Turgeon B.G."/>
            <person name="Tyler B.M."/>
            <person name="Vincent D."/>
            <person name="Weissenbach J."/>
            <person name="Amselem J."/>
            <person name="Quesneville H."/>
            <person name="Oliver R.P."/>
            <person name="Wincker P."/>
            <person name="Balesdent M.-H."/>
            <person name="Howlett B.J."/>
        </authorList>
    </citation>
    <scope>NUCLEOTIDE SEQUENCE [LARGE SCALE GENOMIC DNA]</scope>
    <source>
        <strain evidence="2">JN3 / isolate v23.1.3 / race Av1-4-5-6-7-8</strain>
    </source>
</reference>
<dbReference type="AlphaFoldDB" id="E5A7B2"/>
<dbReference type="HOGENOM" id="CLU_2722679_0_0_1"/>
<dbReference type="RefSeq" id="XP_003842986.1">
    <property type="nucleotide sequence ID" value="XM_003842938.1"/>
</dbReference>